<dbReference type="RefSeq" id="WP_007784187.1">
    <property type="nucleotide sequence ID" value="NZ_CM001441.1"/>
</dbReference>
<organism evidence="3 4">
    <name type="scientific">Desulfosporosinus youngiae DSM 17734</name>
    <dbReference type="NCBI Taxonomy" id="768710"/>
    <lineage>
        <taxon>Bacteria</taxon>
        <taxon>Bacillati</taxon>
        <taxon>Bacillota</taxon>
        <taxon>Clostridia</taxon>
        <taxon>Eubacteriales</taxon>
        <taxon>Desulfitobacteriaceae</taxon>
        <taxon>Desulfosporosinus</taxon>
    </lineage>
</organism>
<accession>H5Y4W3</accession>
<dbReference type="PANTHER" id="PTHR43169:SF2">
    <property type="entry name" value="NAD_GMP SYNTHASE DOMAIN-CONTAINING PROTEIN"/>
    <property type="match status" value="1"/>
</dbReference>
<dbReference type="InterPro" id="IPR005232">
    <property type="entry name" value="LarE"/>
</dbReference>
<protein>
    <submittedName>
        <fullName evidence="3">TIGR00268 family protein</fullName>
    </submittedName>
</protein>
<dbReference type="Gene3D" id="3.40.50.620">
    <property type="entry name" value="HUPs"/>
    <property type="match status" value="1"/>
</dbReference>
<dbReference type="OrthoDB" id="9776919at2"/>
<proteinExistence type="predicted"/>
<dbReference type="HOGENOM" id="CLU_061181_2_0_9"/>
<dbReference type="GO" id="GO:0016783">
    <property type="term" value="F:sulfurtransferase activity"/>
    <property type="evidence" value="ECO:0007669"/>
    <property type="project" value="InterPro"/>
</dbReference>
<evidence type="ECO:0000313" key="3">
    <source>
        <dbReference type="EMBL" id="EHQ89998.1"/>
    </source>
</evidence>
<dbReference type="InterPro" id="IPR022310">
    <property type="entry name" value="NAD/GMP_synthase"/>
</dbReference>
<feature type="active site" description="Nucleophile and sulfur donor" evidence="1">
    <location>
        <position position="181"/>
    </location>
</feature>
<name>H5Y4W3_9FIRM</name>
<sequence>MNNIQLEEAKKKEILLIERLKSFKKVLVAFSGGVDSTYLLAVARESLGDNCKGIFARGPMISSQEEKEALALVERNNFQVQIIEVDVLNLPEFRNNPPNRCYFCKKKLFKAFIEYNQEEDNATVIEGTNASDVLDYRPGRIALQELGVISPLHDVGLTKAEIRSLSHLRNLTTWNKPSMACLASRIPYGDSISLELLQRIGQAEAILYEKGYIESRVRVHGEIARIEIPVSNFSKLIQEHTEISALLSELGFKFVTLDLMGLRSGSLNPISREALYE</sequence>
<dbReference type="PANTHER" id="PTHR43169">
    <property type="entry name" value="EXSB FAMILY PROTEIN"/>
    <property type="match status" value="1"/>
</dbReference>
<evidence type="ECO:0000256" key="1">
    <source>
        <dbReference type="PIRSR" id="PIRSR006661-1"/>
    </source>
</evidence>
<dbReference type="EMBL" id="CM001441">
    <property type="protein sequence ID" value="EHQ89998.1"/>
    <property type="molecule type" value="Genomic_DNA"/>
</dbReference>
<dbReference type="eggNOG" id="COG1606">
    <property type="taxonomic scope" value="Bacteria"/>
</dbReference>
<evidence type="ECO:0000259" key="2">
    <source>
        <dbReference type="Pfam" id="PF02540"/>
    </source>
</evidence>
<gene>
    <name evidence="3" type="ORF">DesyoDRAFT_2952</name>
</gene>
<keyword evidence="4" id="KW-1185">Reference proteome</keyword>
<evidence type="ECO:0000313" key="4">
    <source>
        <dbReference type="Proteomes" id="UP000005104"/>
    </source>
</evidence>
<dbReference type="SUPFAM" id="SSF52402">
    <property type="entry name" value="Adenine nucleotide alpha hydrolases-like"/>
    <property type="match status" value="1"/>
</dbReference>
<dbReference type="CDD" id="cd01990">
    <property type="entry name" value="LarE-like"/>
    <property type="match status" value="1"/>
</dbReference>
<dbReference type="NCBIfam" id="TIGR00268">
    <property type="entry name" value="ATP-dependent sacrificial sulfur transferase LarE"/>
    <property type="match status" value="1"/>
</dbReference>
<dbReference type="InterPro" id="IPR014729">
    <property type="entry name" value="Rossmann-like_a/b/a_fold"/>
</dbReference>
<dbReference type="AlphaFoldDB" id="H5Y4W3"/>
<dbReference type="Proteomes" id="UP000005104">
    <property type="component" value="Chromosome"/>
</dbReference>
<dbReference type="GO" id="GO:0006163">
    <property type="term" value="P:purine nucleotide metabolic process"/>
    <property type="evidence" value="ECO:0007669"/>
    <property type="project" value="UniProtKB-ARBA"/>
</dbReference>
<feature type="domain" description="NAD/GMP synthase" evidence="2">
    <location>
        <begin position="21"/>
        <end position="86"/>
    </location>
</feature>
<dbReference type="PIRSF" id="PIRSF006661">
    <property type="entry name" value="PP-lp_UCP006661"/>
    <property type="match status" value="1"/>
</dbReference>
<dbReference type="STRING" id="768710.DesyoDRAFT_2952"/>
<dbReference type="Pfam" id="PF02540">
    <property type="entry name" value="NAD_synthase"/>
    <property type="match status" value="1"/>
</dbReference>
<reference evidence="3 4" key="1">
    <citation type="submission" date="2011-11" db="EMBL/GenBank/DDBJ databases">
        <title>The Noncontiguous Finished genome of Desulfosporosinus youngiae DSM 17734.</title>
        <authorList>
            <consortium name="US DOE Joint Genome Institute (JGI-PGF)"/>
            <person name="Lucas S."/>
            <person name="Han J."/>
            <person name="Lapidus A."/>
            <person name="Cheng J.-F."/>
            <person name="Goodwin L."/>
            <person name="Pitluck S."/>
            <person name="Peters L."/>
            <person name="Ovchinnikova G."/>
            <person name="Lu M."/>
            <person name="Land M.L."/>
            <person name="Hauser L."/>
            <person name="Pester M."/>
            <person name="Spring S."/>
            <person name="Ollivier B."/>
            <person name="Rattei T."/>
            <person name="Klenk H.-P."/>
            <person name="Wagner M."/>
            <person name="Loy A."/>
            <person name="Woyke T.J."/>
        </authorList>
    </citation>
    <scope>NUCLEOTIDE SEQUENCE [LARGE SCALE GENOMIC DNA]</scope>
    <source>
        <strain evidence="3 4">DSM 17734</strain>
    </source>
</reference>
<dbReference type="InterPro" id="IPR052188">
    <property type="entry name" value="Ni-pincer_cofactor_biosynth"/>
</dbReference>